<protein>
    <submittedName>
        <fullName evidence="8">Tryptophan-rich sensory protein</fullName>
    </submittedName>
</protein>
<accession>A0ABP5LG01</accession>
<evidence type="ECO:0000256" key="4">
    <source>
        <dbReference type="ARBA" id="ARBA00022989"/>
    </source>
</evidence>
<dbReference type="Gene3D" id="1.20.1260.100">
    <property type="entry name" value="TspO/MBR protein"/>
    <property type="match status" value="1"/>
</dbReference>
<keyword evidence="5 6" id="KW-0472">Membrane</keyword>
<comment type="caution">
    <text evidence="8">The sequence shown here is derived from an EMBL/GenBank/DDBJ whole genome shotgun (WGS) entry which is preliminary data.</text>
</comment>
<evidence type="ECO:0000256" key="2">
    <source>
        <dbReference type="ARBA" id="ARBA00007524"/>
    </source>
</evidence>
<dbReference type="Proteomes" id="UP001500102">
    <property type="component" value="Unassembled WGS sequence"/>
</dbReference>
<feature type="signal peptide" evidence="7">
    <location>
        <begin position="1"/>
        <end position="17"/>
    </location>
</feature>
<dbReference type="PANTHER" id="PTHR10057:SF0">
    <property type="entry name" value="TRANSLOCATOR PROTEIN"/>
    <property type="match status" value="1"/>
</dbReference>
<dbReference type="EMBL" id="BAAAQB010000041">
    <property type="protein sequence ID" value="GAA2144666.1"/>
    <property type="molecule type" value="Genomic_DNA"/>
</dbReference>
<dbReference type="Pfam" id="PF03073">
    <property type="entry name" value="TspO_MBR"/>
    <property type="match status" value="1"/>
</dbReference>
<dbReference type="InterPro" id="IPR038330">
    <property type="entry name" value="TspO/MBR-related_sf"/>
</dbReference>
<keyword evidence="7" id="KW-0732">Signal</keyword>
<dbReference type="CDD" id="cd15904">
    <property type="entry name" value="TSPO_MBR"/>
    <property type="match status" value="1"/>
</dbReference>
<evidence type="ECO:0000256" key="1">
    <source>
        <dbReference type="ARBA" id="ARBA00004141"/>
    </source>
</evidence>
<evidence type="ECO:0000256" key="3">
    <source>
        <dbReference type="ARBA" id="ARBA00022692"/>
    </source>
</evidence>
<comment type="similarity">
    <text evidence="2">Belongs to the TspO/BZRP family.</text>
</comment>
<keyword evidence="4 6" id="KW-1133">Transmembrane helix</keyword>
<keyword evidence="9" id="KW-1185">Reference proteome</keyword>
<feature type="transmembrane region" description="Helical" evidence="6">
    <location>
        <begin position="140"/>
        <end position="160"/>
    </location>
</feature>
<dbReference type="PIRSF" id="PIRSF005859">
    <property type="entry name" value="PBR"/>
    <property type="match status" value="1"/>
</dbReference>
<dbReference type="InterPro" id="IPR004307">
    <property type="entry name" value="TspO_MBR"/>
</dbReference>
<evidence type="ECO:0000256" key="7">
    <source>
        <dbReference type="SAM" id="SignalP"/>
    </source>
</evidence>
<feature type="transmembrane region" description="Helical" evidence="6">
    <location>
        <begin position="85"/>
        <end position="105"/>
    </location>
</feature>
<evidence type="ECO:0000313" key="9">
    <source>
        <dbReference type="Proteomes" id="UP001500102"/>
    </source>
</evidence>
<feature type="chain" id="PRO_5046808337" evidence="7">
    <location>
        <begin position="18"/>
        <end position="171"/>
    </location>
</feature>
<reference evidence="9" key="1">
    <citation type="journal article" date="2019" name="Int. J. Syst. Evol. Microbiol.">
        <title>The Global Catalogue of Microorganisms (GCM) 10K type strain sequencing project: providing services to taxonomists for standard genome sequencing and annotation.</title>
        <authorList>
            <consortium name="The Broad Institute Genomics Platform"/>
            <consortium name="The Broad Institute Genome Sequencing Center for Infectious Disease"/>
            <person name="Wu L."/>
            <person name="Ma J."/>
        </authorList>
    </citation>
    <scope>NUCLEOTIDE SEQUENCE [LARGE SCALE GENOMIC DNA]</scope>
    <source>
        <strain evidence="9">JCM 15921</strain>
    </source>
</reference>
<evidence type="ECO:0000313" key="8">
    <source>
        <dbReference type="EMBL" id="GAA2144666.1"/>
    </source>
</evidence>
<organism evidence="8 9">
    <name type="scientific">Arthrobacter humicola</name>
    <dbReference type="NCBI Taxonomy" id="409291"/>
    <lineage>
        <taxon>Bacteria</taxon>
        <taxon>Bacillati</taxon>
        <taxon>Actinomycetota</taxon>
        <taxon>Actinomycetes</taxon>
        <taxon>Micrococcales</taxon>
        <taxon>Micrococcaceae</taxon>
        <taxon>Arthrobacter</taxon>
    </lineage>
</organism>
<keyword evidence="3 6" id="KW-0812">Transmembrane</keyword>
<name>A0ABP5LG01_9MICC</name>
<sequence length="171" mass="18324">MKLMTVVWTAAATAATAAAGGVATDPASPWYRQLRKPDWQPPAVAFPVVWTALYADLAVSSAVALDSHDTTDAAGVKARRQEIAAYRGALAANLVLNATWSWLFWRARRPWLAAAECAVLTVSSADLVRRTYHVNRGAGVSLAPYALWCGFATVLSTAIARLNPGGRSREQ</sequence>
<gene>
    <name evidence="8" type="ORF">GCM10009825_36410</name>
</gene>
<dbReference type="PANTHER" id="PTHR10057">
    <property type="entry name" value="PERIPHERAL-TYPE BENZODIAZEPINE RECEPTOR"/>
    <property type="match status" value="1"/>
</dbReference>
<evidence type="ECO:0000256" key="5">
    <source>
        <dbReference type="ARBA" id="ARBA00023136"/>
    </source>
</evidence>
<evidence type="ECO:0000256" key="6">
    <source>
        <dbReference type="SAM" id="Phobius"/>
    </source>
</evidence>
<comment type="subcellular location">
    <subcellularLocation>
        <location evidence="1">Membrane</location>
        <topology evidence="1">Multi-pass membrane protein</topology>
    </subcellularLocation>
</comment>
<feature type="transmembrane region" description="Helical" evidence="6">
    <location>
        <begin position="43"/>
        <end position="65"/>
    </location>
</feature>
<proteinExistence type="inferred from homology"/>